<feature type="coiled-coil region" evidence="1">
    <location>
        <begin position="418"/>
        <end position="470"/>
    </location>
</feature>
<dbReference type="RefSeq" id="XP_067175236.1">
    <property type="nucleotide sequence ID" value="XM_067319861.1"/>
</dbReference>
<dbReference type="Pfam" id="PF00168">
    <property type="entry name" value="C2"/>
    <property type="match status" value="1"/>
</dbReference>
<organism evidence="4 5">
    <name type="scientific">Leishmania martiniquensis</name>
    <dbReference type="NCBI Taxonomy" id="1580590"/>
    <lineage>
        <taxon>Eukaryota</taxon>
        <taxon>Discoba</taxon>
        <taxon>Euglenozoa</taxon>
        <taxon>Kinetoplastea</taxon>
        <taxon>Metakinetoplastina</taxon>
        <taxon>Trypanosomatida</taxon>
        <taxon>Trypanosomatidae</taxon>
        <taxon>Leishmaniinae</taxon>
        <taxon>Leishmania</taxon>
    </lineage>
</organism>
<dbReference type="AlphaFoldDB" id="A0A836H1K8"/>
<keyword evidence="5" id="KW-1185">Reference proteome</keyword>
<dbReference type="Gene3D" id="2.60.40.150">
    <property type="entry name" value="C2 domain"/>
    <property type="match status" value="1"/>
</dbReference>
<dbReference type="OrthoDB" id="271924at2759"/>
<evidence type="ECO:0000256" key="1">
    <source>
        <dbReference type="SAM" id="Coils"/>
    </source>
</evidence>
<dbReference type="GeneID" id="92512373"/>
<dbReference type="Proteomes" id="UP000673552">
    <property type="component" value="Chromosome 34"/>
</dbReference>
<feature type="coiled-coil region" evidence="1">
    <location>
        <begin position="216"/>
        <end position="243"/>
    </location>
</feature>
<dbReference type="KEGG" id="lmat:92512373"/>
<gene>
    <name evidence="4" type="ORF">LSCM1_02277</name>
</gene>
<dbReference type="Gene3D" id="1.10.287.1490">
    <property type="match status" value="1"/>
</dbReference>
<dbReference type="PROSITE" id="PS50004">
    <property type="entry name" value="C2"/>
    <property type="match status" value="1"/>
</dbReference>
<keyword evidence="1" id="KW-0175">Coiled coil</keyword>
<sequence>MSRIAAVDAMKLLKEQLSEKEFRIGELENRVKDLFNEAKELDEKLRVANRNARVLEEENSNYHIRIKSLEKDGSASGISPSQNEAVKLIQENMELRQSLAEAERHMRQMSFRYRETDDDAEKRIRELQSECEKMRKERLREYKELESTRHQCAELRKRIGDDEETLRSARELWDQERERYQQRIDELLDFNKRAERPFAARAARSKDDVVEEPLEQYLLKEEVAQLEKKLKEEQQKGWEKERRWVRTENELRHRIIELQTSGESEGHNGKALFHAMKDQVRALQDEIQALRGDRRGSRSTQGAPMSLASAVSAVTPATRSAEVGEWAARYDGVVTENDKLRDQAEAAKVRILELQNIADEKAIECKELEVQLTTAQKQLKAASCVPSAGGLFIQSFSDRSCGSRVTDGQHCQGDAHAMGVLQQRVRDLEAELKKISSEQEQKETISRVRVKEYEKQIMELLRENEILRNAGRSRFDPDGGDAMMDSLDGVMRLTKDKRESVEEVMRLLEFAWDSDDEGKRQLRRAKYQGAAMASQDAAKEGEIQRLQKCVSELEWKLLDVEKQAHERDDLKEAEGNLRKQNRALVTENDKLRNRIGDLEKRKEELERQQNAKQNEASRRVEELESEVDDLTRRLTKASKVTSRPASPRPSTRSPRLSARRRRPEAVALSQLSVRSTEEQRRSAIPEGAHLAVTVVELKDLLRNGRPITEPGYVIIKLKSIKEKYKTSVKMLSSVIRFDETFVFYLAQPDQDVITLHIFYKPRGGSREFHIGDACFSMATLCRGVARQRIAPVVQSPGTKEARRAAQVEVLLQTDDFGKMMTPTEEEVEEEGMRFKELVKKFENGAPEMLHAVDVYMASSELQ</sequence>
<feature type="compositionally biased region" description="Low complexity" evidence="2">
    <location>
        <begin position="641"/>
        <end position="656"/>
    </location>
</feature>
<feature type="domain" description="C2" evidence="3">
    <location>
        <begin position="669"/>
        <end position="790"/>
    </location>
</feature>
<comment type="caution">
    <text evidence="4">The sequence shown here is derived from an EMBL/GenBank/DDBJ whole genome shotgun (WGS) entry which is preliminary data.</text>
</comment>
<dbReference type="CDD" id="cd00030">
    <property type="entry name" value="C2"/>
    <property type="match status" value="1"/>
</dbReference>
<evidence type="ECO:0000259" key="3">
    <source>
        <dbReference type="PROSITE" id="PS50004"/>
    </source>
</evidence>
<dbReference type="SMART" id="SM00239">
    <property type="entry name" value="C2"/>
    <property type="match status" value="1"/>
</dbReference>
<name>A0A836H1K8_9TRYP</name>
<reference evidence="4 5" key="1">
    <citation type="submission" date="2021-03" db="EMBL/GenBank/DDBJ databases">
        <title>Leishmania (Mundinia) martiniquensis Genome sequencing and assembly.</title>
        <authorList>
            <person name="Almutairi H."/>
            <person name="Gatherer D."/>
        </authorList>
    </citation>
    <scope>NUCLEOTIDE SEQUENCE [LARGE SCALE GENOMIC DNA]</scope>
    <source>
        <strain evidence="4">LSCM1</strain>
    </source>
</reference>
<dbReference type="InterPro" id="IPR035892">
    <property type="entry name" value="C2_domain_sf"/>
</dbReference>
<feature type="coiled-coil region" evidence="1">
    <location>
        <begin position="10"/>
        <end position="172"/>
    </location>
</feature>
<dbReference type="InterPro" id="IPR000008">
    <property type="entry name" value="C2_dom"/>
</dbReference>
<feature type="coiled-coil region" evidence="1">
    <location>
        <begin position="337"/>
        <end position="385"/>
    </location>
</feature>
<accession>A0A836H1K8</accession>
<dbReference type="SUPFAM" id="SSF49562">
    <property type="entry name" value="C2 domain (Calcium/lipid-binding domain, CaLB)"/>
    <property type="match status" value="1"/>
</dbReference>
<feature type="region of interest" description="Disordered" evidence="2">
    <location>
        <begin position="601"/>
        <end position="664"/>
    </location>
</feature>
<protein>
    <recommendedName>
        <fullName evidence="3">C2 domain-containing protein</fullName>
    </recommendedName>
</protein>
<dbReference type="EMBL" id="JAFEUZ010000034">
    <property type="protein sequence ID" value="KAG5468298.1"/>
    <property type="molecule type" value="Genomic_DNA"/>
</dbReference>
<evidence type="ECO:0000256" key="2">
    <source>
        <dbReference type="SAM" id="MobiDB-lite"/>
    </source>
</evidence>
<evidence type="ECO:0000313" key="4">
    <source>
        <dbReference type="EMBL" id="KAG5468298.1"/>
    </source>
</evidence>
<feature type="compositionally biased region" description="Basic and acidic residues" evidence="2">
    <location>
        <begin position="601"/>
        <end position="622"/>
    </location>
</feature>
<proteinExistence type="predicted"/>
<evidence type="ECO:0000313" key="5">
    <source>
        <dbReference type="Proteomes" id="UP000673552"/>
    </source>
</evidence>